<keyword evidence="5" id="KW-0548">Nucleotidyltransferase</keyword>
<dbReference type="GO" id="GO:0006261">
    <property type="term" value="P:DNA-templated DNA replication"/>
    <property type="evidence" value="ECO:0007669"/>
    <property type="project" value="InterPro"/>
</dbReference>
<evidence type="ECO:0000256" key="1">
    <source>
        <dbReference type="ARBA" id="ARBA00012417"/>
    </source>
</evidence>
<name>A0A1R4G4N1_9MICC</name>
<dbReference type="NCBIfam" id="NF011538">
    <property type="entry name" value="PRK14975.1-1"/>
    <property type="match status" value="1"/>
</dbReference>
<protein>
    <recommendedName>
        <fullName evidence="1">DNA-directed DNA polymerase</fullName>
        <ecNumber evidence="1">2.7.7.7</ecNumber>
    </recommendedName>
</protein>
<sequence length="571" mass="61516">MPGYAILATHSTVQAAPDQGAATAVVQLLDDSGIAEAPPVVLFHDQLAGLVRDMAPRRLRWVWGRTGDWYPGLLAAGCTVERVSDLSLNRTILRHAPAATNTDYLASLRVAGAGRDDGGEPAWSLPPARVPENQGALFAEPKDDQTSLEAVITEFREQQRTIPAGPAGRRLQLLLAAESAGALVAAEMQHQGIPWNRGVHEQLLVDQLGPRPASGVRPARMEEVASELRTALGAPQLNPDSPQELLKALHRVGIDAKSTGQWELREFSHPALDVLQRYKKLSRLHSANGWVWLDEWIHDGRFRPEYVVGGVVTGRWASRGGGALQIPHTIRDAARADAGHLLVVADAAQLEPRILAVLGRDTPLAEAARGQDLYRGIADKGFGGDRAHAKIAMLGAMYGSTTGEAGRLMPQLTRTFPQAIAVLERAARTGEAGGAVQTFLGRGSPAATQDWVDGQRAASAEEQRRADAAARTRGRFTRNFVVQGTAAEWALCWLAEIRLQLRAARSAGRDDGELVFFLHDEVMLHVPREAAERVSAMVQEAAERAATLLFGSVPVQFPVGVTVVESYADAT</sequence>
<dbReference type="Gene3D" id="3.30.70.370">
    <property type="match status" value="1"/>
</dbReference>
<dbReference type="RefSeq" id="WP_241895327.1">
    <property type="nucleotide sequence ID" value="NZ_FUHW01000027.1"/>
</dbReference>
<accession>A0A1R4G4N1</accession>
<gene>
    <name evidence="5" type="ORF">FM101_07710</name>
</gene>
<dbReference type="SMART" id="SM00482">
    <property type="entry name" value="POLAc"/>
    <property type="match status" value="1"/>
</dbReference>
<dbReference type="GO" id="GO:0003677">
    <property type="term" value="F:DNA binding"/>
    <property type="evidence" value="ECO:0007669"/>
    <property type="project" value="InterPro"/>
</dbReference>
<dbReference type="Gene3D" id="1.10.150.20">
    <property type="entry name" value="5' to 3' exonuclease, C-terminal subdomain"/>
    <property type="match status" value="1"/>
</dbReference>
<dbReference type="GO" id="GO:0003887">
    <property type="term" value="F:DNA-directed DNA polymerase activity"/>
    <property type="evidence" value="ECO:0007669"/>
    <property type="project" value="UniProtKB-EC"/>
</dbReference>
<evidence type="ECO:0000313" key="6">
    <source>
        <dbReference type="Proteomes" id="UP000195913"/>
    </source>
</evidence>
<dbReference type="InterPro" id="IPR043502">
    <property type="entry name" value="DNA/RNA_pol_sf"/>
</dbReference>
<dbReference type="InterPro" id="IPR002298">
    <property type="entry name" value="DNA_polymerase_A"/>
</dbReference>
<evidence type="ECO:0000256" key="3">
    <source>
        <dbReference type="ARBA" id="ARBA00049244"/>
    </source>
</evidence>
<evidence type="ECO:0000259" key="4">
    <source>
        <dbReference type="SMART" id="SM00482"/>
    </source>
</evidence>
<feature type="domain" description="DNA-directed DNA polymerase family A palm" evidence="4">
    <location>
        <begin position="327"/>
        <end position="530"/>
    </location>
</feature>
<evidence type="ECO:0000256" key="2">
    <source>
        <dbReference type="ARBA" id="ARBA00022705"/>
    </source>
</evidence>
<dbReference type="InterPro" id="IPR001098">
    <property type="entry name" value="DNA-dir_DNA_pol_A_palm_dom"/>
</dbReference>
<dbReference type="PANTHER" id="PTHR10133:SF27">
    <property type="entry name" value="DNA POLYMERASE NU"/>
    <property type="match status" value="1"/>
</dbReference>
<dbReference type="GO" id="GO:0006302">
    <property type="term" value="P:double-strand break repair"/>
    <property type="evidence" value="ECO:0007669"/>
    <property type="project" value="TreeGrafter"/>
</dbReference>
<reference evidence="5 6" key="1">
    <citation type="submission" date="2017-02" db="EMBL/GenBank/DDBJ databases">
        <authorList>
            <person name="Peterson S.W."/>
        </authorList>
    </citation>
    <scope>NUCLEOTIDE SEQUENCE [LARGE SCALE GENOMIC DNA]</scope>
    <source>
        <strain evidence="5 6">B Ar 00.02</strain>
    </source>
</reference>
<dbReference type="EMBL" id="FUHW01000027">
    <property type="protein sequence ID" value="SJM63141.1"/>
    <property type="molecule type" value="Genomic_DNA"/>
</dbReference>
<dbReference type="EC" id="2.7.7.7" evidence="1"/>
<organism evidence="5 6">
    <name type="scientific">Arthrobacter rhombi</name>
    <dbReference type="NCBI Taxonomy" id="71253"/>
    <lineage>
        <taxon>Bacteria</taxon>
        <taxon>Bacillati</taxon>
        <taxon>Actinomycetota</taxon>
        <taxon>Actinomycetes</taxon>
        <taxon>Micrococcales</taxon>
        <taxon>Micrococcaceae</taxon>
        <taxon>Arthrobacter</taxon>
    </lineage>
</organism>
<comment type="catalytic activity">
    <reaction evidence="3">
        <text>DNA(n) + a 2'-deoxyribonucleoside 5'-triphosphate = DNA(n+1) + diphosphate</text>
        <dbReference type="Rhea" id="RHEA:22508"/>
        <dbReference type="Rhea" id="RHEA-COMP:17339"/>
        <dbReference type="Rhea" id="RHEA-COMP:17340"/>
        <dbReference type="ChEBI" id="CHEBI:33019"/>
        <dbReference type="ChEBI" id="CHEBI:61560"/>
        <dbReference type="ChEBI" id="CHEBI:173112"/>
        <dbReference type="EC" id="2.7.7.7"/>
    </reaction>
</comment>
<dbReference type="CDD" id="cd06444">
    <property type="entry name" value="DNA_pol_A"/>
    <property type="match status" value="1"/>
</dbReference>
<evidence type="ECO:0000313" key="5">
    <source>
        <dbReference type="EMBL" id="SJM63141.1"/>
    </source>
</evidence>
<dbReference type="PANTHER" id="PTHR10133">
    <property type="entry name" value="DNA POLYMERASE I"/>
    <property type="match status" value="1"/>
</dbReference>
<dbReference type="SUPFAM" id="SSF56672">
    <property type="entry name" value="DNA/RNA polymerases"/>
    <property type="match status" value="1"/>
</dbReference>
<keyword evidence="5" id="KW-0808">Transferase</keyword>
<dbReference type="Pfam" id="PF00476">
    <property type="entry name" value="DNA_pol_A"/>
    <property type="match status" value="1"/>
</dbReference>
<proteinExistence type="predicted"/>
<keyword evidence="2" id="KW-0235">DNA replication</keyword>
<dbReference type="Proteomes" id="UP000195913">
    <property type="component" value="Unassembled WGS sequence"/>
</dbReference>
<dbReference type="AlphaFoldDB" id="A0A1R4G4N1"/>
<keyword evidence="6" id="KW-1185">Reference proteome</keyword>